<dbReference type="HAMAP" id="MF_01398">
    <property type="entry name" value="ATP_synth_b_bprime"/>
    <property type="match status" value="1"/>
</dbReference>
<keyword evidence="8 13" id="KW-0472">Membrane</keyword>
<dbReference type="PROSITE" id="PS51318">
    <property type="entry name" value="TAT"/>
    <property type="match status" value="1"/>
</dbReference>
<dbReference type="GO" id="GO:0046933">
    <property type="term" value="F:proton-transporting ATP synthase activity, rotational mechanism"/>
    <property type="evidence" value="ECO:0007669"/>
    <property type="project" value="UniProtKB-UniRule"/>
</dbReference>
<keyword evidence="7 13" id="KW-0406">Ion transport</keyword>
<evidence type="ECO:0000256" key="12">
    <source>
        <dbReference type="ARBA" id="ARBA00037847"/>
    </source>
</evidence>
<evidence type="ECO:0000313" key="15">
    <source>
        <dbReference type="EMBL" id="AIB12377.1"/>
    </source>
</evidence>
<evidence type="ECO:0000256" key="7">
    <source>
        <dbReference type="ARBA" id="ARBA00023065"/>
    </source>
</evidence>
<reference evidence="15 16" key="1">
    <citation type="journal article" date="2014" name="Genome Announc.">
        <title>Complete Genome Sequence of the Model Rhizosphere Strain Azospirillum brasilense Az39, Successfully Applied in Agriculture.</title>
        <authorList>
            <person name="Rivera D."/>
            <person name="Revale S."/>
            <person name="Molina R."/>
            <person name="Gualpa J."/>
            <person name="Puente M."/>
            <person name="Maroniche G."/>
            <person name="Paris G."/>
            <person name="Baker D."/>
            <person name="Clavijo B."/>
            <person name="McLay K."/>
            <person name="Spaepen S."/>
            <person name="Perticari A."/>
            <person name="Vazquez M."/>
            <person name="Wisniewski-Dye F."/>
            <person name="Watkins C."/>
            <person name="Martinez-Abarca F."/>
            <person name="Vanderleyden J."/>
            <person name="Cassan F."/>
        </authorList>
    </citation>
    <scope>NUCLEOTIDE SEQUENCE [LARGE SCALE GENOMIC DNA]</scope>
    <source>
        <strain evidence="15 16">Az39</strain>
    </source>
</reference>
<dbReference type="EMBL" id="CP007793">
    <property type="protein sequence ID" value="AIB12377.1"/>
    <property type="molecule type" value="Genomic_DNA"/>
</dbReference>
<dbReference type="InterPro" id="IPR006311">
    <property type="entry name" value="TAT_signal"/>
</dbReference>
<dbReference type="RefSeq" id="WP_051140136.1">
    <property type="nucleotide sequence ID" value="NZ_CP007793.1"/>
</dbReference>
<gene>
    <name evidence="13" type="primary">atpF</name>
    <name evidence="15" type="ORF">ABAZ39_10275</name>
</gene>
<dbReference type="PANTHER" id="PTHR33445:SF1">
    <property type="entry name" value="ATP SYNTHASE SUBUNIT B"/>
    <property type="match status" value="1"/>
</dbReference>
<evidence type="ECO:0000256" key="2">
    <source>
        <dbReference type="ARBA" id="ARBA00022448"/>
    </source>
</evidence>
<evidence type="ECO:0000256" key="4">
    <source>
        <dbReference type="ARBA" id="ARBA00022692"/>
    </source>
</evidence>
<evidence type="ECO:0000256" key="9">
    <source>
        <dbReference type="ARBA" id="ARBA00023310"/>
    </source>
</evidence>
<dbReference type="GO" id="GO:0005886">
    <property type="term" value="C:plasma membrane"/>
    <property type="evidence" value="ECO:0007669"/>
    <property type="project" value="UniProtKB-SubCell"/>
</dbReference>
<protein>
    <recommendedName>
        <fullName evidence="13">ATP synthase subunit b</fullName>
    </recommendedName>
    <alternativeName>
        <fullName evidence="13">ATP synthase F(0) sector subunit b</fullName>
    </alternativeName>
    <alternativeName>
        <fullName evidence="13">ATPase subunit I</fullName>
    </alternativeName>
    <alternativeName>
        <fullName evidence="13">F-type ATPase subunit b</fullName>
        <shortName evidence="13">F-ATPase subunit b</shortName>
    </alternativeName>
</protein>
<evidence type="ECO:0000256" key="13">
    <source>
        <dbReference type="HAMAP-Rule" id="MF_01398"/>
    </source>
</evidence>
<keyword evidence="2 13" id="KW-0813">Transport</keyword>
<dbReference type="CDD" id="cd06503">
    <property type="entry name" value="ATP-synt_Fo_b"/>
    <property type="match status" value="1"/>
</dbReference>
<keyword evidence="4 13" id="KW-0812">Transmembrane</keyword>
<dbReference type="InterPro" id="IPR002146">
    <property type="entry name" value="ATP_synth_b/b'su_bac/chlpt"/>
</dbReference>
<keyword evidence="9 13" id="KW-0066">ATP synthesis</keyword>
<name>A0A060DHM5_9PROT</name>
<keyword evidence="13" id="KW-1003">Cell membrane</keyword>
<dbReference type="GeneID" id="56450573"/>
<dbReference type="GO" id="GO:0046961">
    <property type="term" value="F:proton-transporting ATPase activity, rotational mechanism"/>
    <property type="evidence" value="ECO:0007669"/>
    <property type="project" value="TreeGrafter"/>
</dbReference>
<evidence type="ECO:0000256" key="6">
    <source>
        <dbReference type="ARBA" id="ARBA00022989"/>
    </source>
</evidence>
<evidence type="ECO:0000256" key="10">
    <source>
        <dbReference type="ARBA" id="ARBA00025198"/>
    </source>
</evidence>
<comment type="function">
    <text evidence="11">Component of the F(0) channel, it forms part of the peripheral stalk, linking F(1) to F(0). The b'-subunit is a diverged and duplicated form of b found in plants and photosynthetic bacteria.</text>
</comment>
<keyword evidence="3 13" id="KW-0138">CF(0)</keyword>
<evidence type="ECO:0000256" key="5">
    <source>
        <dbReference type="ARBA" id="ARBA00022781"/>
    </source>
</evidence>
<accession>A0A060DHM5</accession>
<comment type="similarity">
    <text evidence="1 13 14">Belongs to the ATPase B chain family.</text>
</comment>
<dbReference type="PANTHER" id="PTHR33445">
    <property type="entry name" value="ATP SYNTHASE SUBUNIT B', CHLOROPLASTIC"/>
    <property type="match status" value="1"/>
</dbReference>
<keyword evidence="6 13" id="KW-1133">Transmembrane helix</keyword>
<evidence type="ECO:0000256" key="14">
    <source>
        <dbReference type="RuleBase" id="RU003848"/>
    </source>
</evidence>
<dbReference type="KEGG" id="abq:ABAZ39_10275"/>
<comment type="function">
    <text evidence="10 13">F(1)F(0) ATP synthase produces ATP from ADP in the presence of a proton or sodium gradient. F-type ATPases consist of two structural domains, F(1) containing the extramembraneous catalytic core and F(0) containing the membrane proton channel, linked together by a central stalk and a peripheral stalk. During catalysis, ATP synthesis in the catalytic domain of F(1) is coupled via a rotary mechanism of the central stalk subunits to proton translocation.</text>
</comment>
<evidence type="ECO:0000313" key="16">
    <source>
        <dbReference type="Proteomes" id="UP000027186"/>
    </source>
</evidence>
<sequence>MPNLLAKRRLVRWSGAAGASLATLTVLAGNVLAATAEHAPEAAHGGEHAAGGLPQLNPATFPTQIFWLALTFITLYYLLSKKALPRVAEVLEERQERISRDLSKAASLKEEAEAAMAQVDQSLAGARSEAQALIAQVAAEIDANNHARQAQLNAENAERLRSAEANIAAAKEQAIANVRSISADIARDVAGRLAGLNVDAAQADAAVAAVIEERRS</sequence>
<dbReference type="InterPro" id="IPR050059">
    <property type="entry name" value="ATP_synthase_B_chain"/>
</dbReference>
<dbReference type="AlphaFoldDB" id="A0A060DHM5"/>
<comment type="subunit">
    <text evidence="13">F-type ATPases have 2 components, F(1) - the catalytic core - and F(0) - the membrane proton channel. F(1) has five subunits: alpha(3), beta(3), gamma(1), delta(1), epsilon(1). F(0) has three main subunits: a(1), b(2) and c(10-14). The alpha and beta chains form an alternating ring which encloses part of the gamma chain. F(1) is attached to F(0) by a central stalk formed by the gamma and epsilon chains, while a peripheral stalk is formed by the delta and b chains.</text>
</comment>
<evidence type="ECO:0000256" key="3">
    <source>
        <dbReference type="ARBA" id="ARBA00022547"/>
    </source>
</evidence>
<evidence type="ECO:0000256" key="11">
    <source>
        <dbReference type="ARBA" id="ARBA00025614"/>
    </source>
</evidence>
<comment type="subcellular location">
    <subcellularLocation>
        <location evidence="13">Cell membrane</location>
        <topology evidence="13">Single-pass membrane protein</topology>
    </subcellularLocation>
    <subcellularLocation>
        <location evidence="12">Endomembrane system</location>
        <topology evidence="12">Single-pass membrane protein</topology>
    </subcellularLocation>
</comment>
<proteinExistence type="inferred from homology"/>
<evidence type="ECO:0000256" key="8">
    <source>
        <dbReference type="ARBA" id="ARBA00023136"/>
    </source>
</evidence>
<feature type="transmembrane region" description="Helical" evidence="13">
    <location>
        <begin position="61"/>
        <end position="79"/>
    </location>
</feature>
<keyword evidence="5 13" id="KW-0375">Hydrogen ion transport</keyword>
<evidence type="ECO:0000256" key="1">
    <source>
        <dbReference type="ARBA" id="ARBA00005513"/>
    </source>
</evidence>
<dbReference type="GO" id="GO:0012505">
    <property type="term" value="C:endomembrane system"/>
    <property type="evidence" value="ECO:0007669"/>
    <property type="project" value="UniProtKB-SubCell"/>
</dbReference>
<dbReference type="GO" id="GO:0045259">
    <property type="term" value="C:proton-transporting ATP synthase complex"/>
    <property type="evidence" value="ECO:0007669"/>
    <property type="project" value="UniProtKB-KW"/>
</dbReference>
<dbReference type="Gene3D" id="6.10.250.1580">
    <property type="match status" value="1"/>
</dbReference>
<dbReference type="Proteomes" id="UP000027186">
    <property type="component" value="Chromosome"/>
</dbReference>
<organism evidence="15 16">
    <name type="scientific">Azospirillum argentinense</name>
    <dbReference type="NCBI Taxonomy" id="2970906"/>
    <lineage>
        <taxon>Bacteria</taxon>
        <taxon>Pseudomonadati</taxon>
        <taxon>Pseudomonadota</taxon>
        <taxon>Alphaproteobacteria</taxon>
        <taxon>Rhodospirillales</taxon>
        <taxon>Azospirillaceae</taxon>
        <taxon>Azospirillum</taxon>
    </lineage>
</organism>
<dbReference type="Pfam" id="PF00430">
    <property type="entry name" value="ATP-synt_B"/>
    <property type="match status" value="1"/>
</dbReference>